<feature type="compositionally biased region" description="Polar residues" evidence="9">
    <location>
        <begin position="80"/>
        <end position="97"/>
    </location>
</feature>
<feature type="compositionally biased region" description="Polar residues" evidence="9">
    <location>
        <begin position="35"/>
        <end position="58"/>
    </location>
</feature>
<dbReference type="GO" id="GO:0016251">
    <property type="term" value="F:RNA polymerase II general transcription initiation factor activity"/>
    <property type="evidence" value="ECO:0007669"/>
    <property type="project" value="TreeGrafter"/>
</dbReference>
<reference evidence="11" key="1">
    <citation type="submission" date="2022-10" db="EMBL/GenBank/DDBJ databases">
        <authorList>
            <person name="Byrne P K."/>
        </authorList>
    </citation>
    <scope>NUCLEOTIDE SEQUENCE</scope>
    <source>
        <strain evidence="11">IFO1815</strain>
    </source>
</reference>
<dbReference type="PANTHER" id="PTHR15138:SF14">
    <property type="entry name" value="TRANSCRIPTION INITIATION FACTOR TFIID SUBUNIT 4"/>
    <property type="match status" value="1"/>
</dbReference>
<evidence type="ECO:0000313" key="12">
    <source>
        <dbReference type="Proteomes" id="UP001161438"/>
    </source>
</evidence>
<dbReference type="InterPro" id="IPR007900">
    <property type="entry name" value="TAF4_C"/>
</dbReference>
<feature type="domain" description="Transcription initiation factor TFIID component TAF4 C-terminal" evidence="10">
    <location>
        <begin position="146"/>
        <end position="385"/>
    </location>
</feature>
<keyword evidence="5" id="KW-0804">Transcription</keyword>
<dbReference type="EMBL" id="OX365769">
    <property type="protein sequence ID" value="CAI4035484.1"/>
    <property type="molecule type" value="Genomic_DNA"/>
</dbReference>
<dbReference type="Pfam" id="PF05236">
    <property type="entry name" value="TAF4"/>
    <property type="match status" value="1"/>
</dbReference>
<sequence>MANSPKRPSDGTGVPASNKPQYQHTVPGTKPAFNLSPSNTSDLSHRFSSPNHIKSITGVSAARHNPIGRTDDPSLPKNVPPTTNLRSESNGNTSDAFSSPVGLALPKKDDKKKNKSTGKADSKDGTGKTSAFPGQNAQQQSDPNKMQDVLFSAGIDVREEEALLNSSINASKSQVQINNVKVPNHLPFLHPEQVSNYMKKVGKEQNFNLTPTKNPEILDMMSSACENYMRDILTNAIVISRHRRKAVKINSGRRSEVSMALRAIALIQKKEEERRVKKRIALGLEKEDYENKIDSEETLHRASNVTAGLRAGSKKQYGWLTSSVNKPTSLGAKSSGKVASDITARGESGLKFREAREEPGIVMRDLLFALENRRNGVQTIISKGYAKIRD</sequence>
<evidence type="ECO:0000256" key="2">
    <source>
        <dbReference type="ARBA" id="ARBA00006178"/>
    </source>
</evidence>
<evidence type="ECO:0000256" key="1">
    <source>
        <dbReference type="ARBA" id="ARBA00004123"/>
    </source>
</evidence>
<comment type="subcellular location">
    <subcellularLocation>
        <location evidence="1">Nucleus</location>
    </subcellularLocation>
</comment>
<evidence type="ECO:0000256" key="8">
    <source>
        <dbReference type="ARBA" id="ARBA00031747"/>
    </source>
</evidence>
<evidence type="ECO:0000256" key="9">
    <source>
        <dbReference type="SAM" id="MobiDB-lite"/>
    </source>
</evidence>
<proteinExistence type="inferred from homology"/>
<dbReference type="CDD" id="cd08045">
    <property type="entry name" value="HFD_TAF4"/>
    <property type="match status" value="1"/>
</dbReference>
<dbReference type="GeneID" id="80920358"/>
<dbReference type="InterPro" id="IPR045144">
    <property type="entry name" value="TAF4"/>
</dbReference>
<keyword evidence="4" id="KW-0805">Transcription regulation</keyword>
<feature type="region of interest" description="Disordered" evidence="9">
    <location>
        <begin position="1"/>
        <end position="145"/>
    </location>
</feature>
<accession>A0AA35ITH7</accession>
<protein>
    <recommendedName>
        <fullName evidence="3">Transcription initiation factor TFIID subunit 4</fullName>
    </recommendedName>
    <alternativeName>
        <fullName evidence="8">TBP-associated factor 4</fullName>
    </alternativeName>
</protein>
<dbReference type="Proteomes" id="UP001161438">
    <property type="component" value="Chromosome 13"/>
</dbReference>
<dbReference type="PANTHER" id="PTHR15138">
    <property type="entry name" value="TRANSCRIPTION INITIATION FACTOR TFIID SUBUNIT 4"/>
    <property type="match status" value="1"/>
</dbReference>
<evidence type="ECO:0000256" key="4">
    <source>
        <dbReference type="ARBA" id="ARBA00023015"/>
    </source>
</evidence>
<gene>
    <name evidence="11" type="primary">SMKI13G1330</name>
    <name evidence="11" type="ORF">SMKI_13G1330</name>
</gene>
<keyword evidence="6" id="KW-0539">Nucleus</keyword>
<evidence type="ECO:0000256" key="6">
    <source>
        <dbReference type="ARBA" id="ARBA00023242"/>
    </source>
</evidence>
<evidence type="ECO:0000259" key="10">
    <source>
        <dbReference type="Pfam" id="PF05236"/>
    </source>
</evidence>
<dbReference type="RefSeq" id="XP_056078604.1">
    <property type="nucleotide sequence ID" value="XM_056224714.1"/>
</dbReference>
<evidence type="ECO:0000256" key="3">
    <source>
        <dbReference type="ARBA" id="ARBA00017306"/>
    </source>
</evidence>
<evidence type="ECO:0000313" key="11">
    <source>
        <dbReference type="EMBL" id="CAI4035484.1"/>
    </source>
</evidence>
<dbReference type="GO" id="GO:0003677">
    <property type="term" value="F:DNA binding"/>
    <property type="evidence" value="ECO:0007669"/>
    <property type="project" value="TreeGrafter"/>
</dbReference>
<organism evidence="11 12">
    <name type="scientific">Saccharomyces mikatae IFO 1815</name>
    <dbReference type="NCBI Taxonomy" id="226126"/>
    <lineage>
        <taxon>Eukaryota</taxon>
        <taxon>Fungi</taxon>
        <taxon>Dikarya</taxon>
        <taxon>Ascomycota</taxon>
        <taxon>Saccharomycotina</taxon>
        <taxon>Saccharomycetes</taxon>
        <taxon>Saccharomycetales</taxon>
        <taxon>Saccharomycetaceae</taxon>
        <taxon>Saccharomyces</taxon>
    </lineage>
</organism>
<comment type="similarity">
    <text evidence="2">Belongs to the TAF4 family.</text>
</comment>
<keyword evidence="12" id="KW-1185">Reference proteome</keyword>
<feature type="compositionally biased region" description="Polar residues" evidence="9">
    <location>
        <begin position="127"/>
        <end position="144"/>
    </location>
</feature>
<comment type="function">
    <text evidence="7">Functions as a component of the DNA-binding general transcription factor complex TFIID. Binding of TFIID to a promoter (with or without TATA element) is the initial step in pre-initiation complex (PIC) formation. TFIID plays a key role in the regulation of gene expression by RNA polymerase II through different activities such as transcription activator interaction, core promoter recognition and selectivity, TFIIA and TFIIB interaction, chromatin modification (histone acetylation by TAF1), facilitation of DNA opening and initiation of transcription.</text>
</comment>
<feature type="compositionally biased region" description="Basic and acidic residues" evidence="9">
    <location>
        <begin position="106"/>
        <end position="126"/>
    </location>
</feature>
<name>A0AA35ITH7_SACMI</name>
<dbReference type="GO" id="GO:0006367">
    <property type="term" value="P:transcription initiation at RNA polymerase II promoter"/>
    <property type="evidence" value="ECO:0007669"/>
    <property type="project" value="TreeGrafter"/>
</dbReference>
<evidence type="ECO:0000256" key="7">
    <source>
        <dbReference type="ARBA" id="ARBA00025346"/>
    </source>
</evidence>
<dbReference type="GO" id="GO:0005669">
    <property type="term" value="C:transcription factor TFIID complex"/>
    <property type="evidence" value="ECO:0007669"/>
    <property type="project" value="InterPro"/>
</dbReference>
<dbReference type="AlphaFoldDB" id="A0AA35ITH7"/>
<evidence type="ECO:0000256" key="5">
    <source>
        <dbReference type="ARBA" id="ARBA00023163"/>
    </source>
</evidence>